<protein>
    <submittedName>
        <fullName evidence="2">Uncharacterized protein</fullName>
    </submittedName>
</protein>
<keyword evidence="1" id="KW-0812">Transmembrane</keyword>
<dbReference type="Proteomes" id="UP000327011">
    <property type="component" value="Unassembled WGS sequence"/>
</dbReference>
<dbReference type="RefSeq" id="WP_150937208.1">
    <property type="nucleotide sequence ID" value="NZ_VYTZ01000011.1"/>
</dbReference>
<sequence>MEVMPGRLSLWAGGLLIVAAVAGTAVYFAVLGLDRADKLASVVGALAAIAGIGLTLCGMFQARREASDSTIRSPAVQNVIIGGSQYGSVLQARDIHGPVRFGAPGAPTPESRDSDL</sequence>
<name>A0A5J5JWV9_9ACTN</name>
<keyword evidence="1" id="KW-0472">Membrane</keyword>
<proteinExistence type="predicted"/>
<dbReference type="EMBL" id="VYTZ01000011">
    <property type="protein sequence ID" value="KAA9375433.1"/>
    <property type="molecule type" value="Genomic_DNA"/>
</dbReference>
<keyword evidence="3" id="KW-1185">Reference proteome</keyword>
<dbReference type="AlphaFoldDB" id="A0A5J5JWV9"/>
<feature type="transmembrane region" description="Helical" evidence="1">
    <location>
        <begin position="12"/>
        <end position="33"/>
    </location>
</feature>
<accession>A0A5J5JWV9</accession>
<reference evidence="2 3" key="1">
    <citation type="submission" date="2019-09" db="EMBL/GenBank/DDBJ databases">
        <title>Screening of Novel Bioactive Compounds from Soil-Associated.</title>
        <authorList>
            <person name="Gong X."/>
        </authorList>
    </citation>
    <scope>NUCLEOTIDE SEQUENCE [LARGE SCALE GENOMIC DNA]</scope>
    <source>
        <strain evidence="2 3">Gxj-6</strain>
    </source>
</reference>
<comment type="caution">
    <text evidence="2">The sequence shown here is derived from an EMBL/GenBank/DDBJ whole genome shotgun (WGS) entry which is preliminary data.</text>
</comment>
<keyword evidence="1" id="KW-1133">Transmembrane helix</keyword>
<feature type="transmembrane region" description="Helical" evidence="1">
    <location>
        <begin position="39"/>
        <end position="62"/>
    </location>
</feature>
<gene>
    <name evidence="2" type="ORF">F5972_27115</name>
</gene>
<organism evidence="2 3">
    <name type="scientific">Microbispora cellulosiformans</name>
    <dbReference type="NCBI Taxonomy" id="2614688"/>
    <lineage>
        <taxon>Bacteria</taxon>
        <taxon>Bacillati</taxon>
        <taxon>Actinomycetota</taxon>
        <taxon>Actinomycetes</taxon>
        <taxon>Streptosporangiales</taxon>
        <taxon>Streptosporangiaceae</taxon>
        <taxon>Microbispora</taxon>
    </lineage>
</organism>
<evidence type="ECO:0000256" key="1">
    <source>
        <dbReference type="SAM" id="Phobius"/>
    </source>
</evidence>
<evidence type="ECO:0000313" key="2">
    <source>
        <dbReference type="EMBL" id="KAA9375433.1"/>
    </source>
</evidence>
<evidence type="ECO:0000313" key="3">
    <source>
        <dbReference type="Proteomes" id="UP000327011"/>
    </source>
</evidence>